<dbReference type="InterPro" id="IPR051043">
    <property type="entry name" value="Sulfatase_Mod_Factor_Kinase"/>
</dbReference>
<dbReference type="InterPro" id="IPR010982">
    <property type="entry name" value="Lambda_DNA-bd_dom_sf"/>
</dbReference>
<name>A0ABN2L1P0_9ACTN</name>
<keyword evidence="4" id="KW-1185">Reference proteome</keyword>
<gene>
    <name evidence="3" type="ORF">GCM10009681_49240</name>
</gene>
<dbReference type="Gene3D" id="1.10.260.40">
    <property type="entry name" value="lambda repressor-like DNA-binding domains"/>
    <property type="match status" value="1"/>
</dbReference>
<dbReference type="PROSITE" id="PS50943">
    <property type="entry name" value="HTH_CROC1"/>
    <property type="match status" value="1"/>
</dbReference>
<feature type="domain" description="HTH cro/C1-type" evidence="2">
    <location>
        <begin position="17"/>
        <end position="48"/>
    </location>
</feature>
<dbReference type="SUPFAM" id="SSF47413">
    <property type="entry name" value="lambda repressor-like DNA-binding domains"/>
    <property type="match status" value="1"/>
</dbReference>
<dbReference type="InterPro" id="IPR042095">
    <property type="entry name" value="SUMF_sf"/>
</dbReference>
<dbReference type="PANTHER" id="PTHR23150:SF19">
    <property type="entry name" value="FORMYLGLYCINE-GENERATING ENZYME"/>
    <property type="match status" value="1"/>
</dbReference>
<proteinExistence type="predicted"/>
<sequence>MTSLELPTVGHWSGREVRALRTAQRLSVRDFATVVGVSPRAVSRWESGGDLLHPAPGNQASLDAVLAQAGAVVQARFAQLVGVLTVEAPDDTLPARIVGEIDGRPMVLVPAGVFLCGPGKEPVRLAAFYIDVHPVTVGDFARFVRQTGHRPPGAAPQPYLEPPSDDHPVTRVSWQDAVDYASWAGKRLPTVREWEKAARGPGGNRYPWGDREINRGANTWESFAGGTTPVTAHPEGASPYGVLDLVGNVWEWTATVTPDGDHLCRGGSFEMSSLRATTMAQFAAGADDRQYDLGFRCAFTSRSG</sequence>
<dbReference type="Pfam" id="PF01381">
    <property type="entry name" value="HTH_3"/>
    <property type="match status" value="1"/>
</dbReference>
<protein>
    <recommendedName>
        <fullName evidence="2">HTH cro/C1-type domain-containing protein</fullName>
    </recommendedName>
</protein>
<reference evidence="3 4" key="1">
    <citation type="journal article" date="2019" name="Int. J. Syst. Evol. Microbiol.">
        <title>The Global Catalogue of Microorganisms (GCM) 10K type strain sequencing project: providing services to taxonomists for standard genome sequencing and annotation.</title>
        <authorList>
            <consortium name="The Broad Institute Genomics Platform"/>
            <consortium name="The Broad Institute Genome Sequencing Center for Infectious Disease"/>
            <person name="Wu L."/>
            <person name="Ma J."/>
        </authorList>
    </citation>
    <scope>NUCLEOTIDE SEQUENCE [LARGE SCALE GENOMIC DNA]</scope>
    <source>
        <strain evidence="3 4">JCM 13249</strain>
    </source>
</reference>
<accession>A0ABN2L1P0</accession>
<dbReference type="EMBL" id="BAAALS010000031">
    <property type="protein sequence ID" value="GAA1771993.1"/>
    <property type="molecule type" value="Genomic_DNA"/>
</dbReference>
<evidence type="ECO:0000313" key="3">
    <source>
        <dbReference type="EMBL" id="GAA1771993.1"/>
    </source>
</evidence>
<organism evidence="3 4">
    <name type="scientific">Luedemannella helvata</name>
    <dbReference type="NCBI Taxonomy" id="349315"/>
    <lineage>
        <taxon>Bacteria</taxon>
        <taxon>Bacillati</taxon>
        <taxon>Actinomycetota</taxon>
        <taxon>Actinomycetes</taxon>
        <taxon>Micromonosporales</taxon>
        <taxon>Micromonosporaceae</taxon>
        <taxon>Luedemannella</taxon>
    </lineage>
</organism>
<dbReference type="SUPFAM" id="SSF56436">
    <property type="entry name" value="C-type lectin-like"/>
    <property type="match status" value="1"/>
</dbReference>
<evidence type="ECO:0000256" key="1">
    <source>
        <dbReference type="SAM" id="MobiDB-lite"/>
    </source>
</evidence>
<dbReference type="InterPro" id="IPR001387">
    <property type="entry name" value="Cro/C1-type_HTH"/>
</dbReference>
<comment type="caution">
    <text evidence="3">The sequence shown here is derived from an EMBL/GenBank/DDBJ whole genome shotgun (WGS) entry which is preliminary data.</text>
</comment>
<evidence type="ECO:0000313" key="4">
    <source>
        <dbReference type="Proteomes" id="UP001500655"/>
    </source>
</evidence>
<dbReference type="PANTHER" id="PTHR23150">
    <property type="entry name" value="SULFATASE MODIFYING FACTOR 1, 2"/>
    <property type="match status" value="1"/>
</dbReference>
<dbReference type="Proteomes" id="UP001500655">
    <property type="component" value="Unassembled WGS sequence"/>
</dbReference>
<evidence type="ECO:0000259" key="2">
    <source>
        <dbReference type="PROSITE" id="PS50943"/>
    </source>
</evidence>
<dbReference type="CDD" id="cd00093">
    <property type="entry name" value="HTH_XRE"/>
    <property type="match status" value="1"/>
</dbReference>
<dbReference type="Pfam" id="PF03781">
    <property type="entry name" value="FGE-sulfatase"/>
    <property type="match status" value="1"/>
</dbReference>
<dbReference type="InterPro" id="IPR016187">
    <property type="entry name" value="CTDL_fold"/>
</dbReference>
<feature type="region of interest" description="Disordered" evidence="1">
    <location>
        <begin position="147"/>
        <end position="168"/>
    </location>
</feature>
<dbReference type="Gene3D" id="3.90.1580.10">
    <property type="entry name" value="paralog of FGE (formylglycine-generating enzyme)"/>
    <property type="match status" value="1"/>
</dbReference>
<dbReference type="RefSeq" id="WP_344086698.1">
    <property type="nucleotide sequence ID" value="NZ_BAAALS010000031.1"/>
</dbReference>
<dbReference type="InterPro" id="IPR005532">
    <property type="entry name" value="SUMF_dom"/>
</dbReference>